<dbReference type="Pfam" id="PF04545">
    <property type="entry name" value="Sigma70_r4"/>
    <property type="match status" value="1"/>
</dbReference>
<sequence>MQGVAASKHDEVVKLRETGLSFAEIGRRLGISRERARQLAKVKPTQRPDLGTKIMLRTSEVAQLLGV</sequence>
<dbReference type="GO" id="GO:0006352">
    <property type="term" value="P:DNA-templated transcription initiation"/>
    <property type="evidence" value="ECO:0007669"/>
    <property type="project" value="InterPro"/>
</dbReference>
<feature type="domain" description="RNA polymerase sigma-70 region 4" evidence="1">
    <location>
        <begin position="11"/>
        <end position="40"/>
    </location>
</feature>
<dbReference type="InterPro" id="IPR007630">
    <property type="entry name" value="RNA_pol_sigma70_r4"/>
</dbReference>
<dbReference type="GO" id="GO:0003700">
    <property type="term" value="F:DNA-binding transcription factor activity"/>
    <property type="evidence" value="ECO:0007669"/>
    <property type="project" value="InterPro"/>
</dbReference>
<evidence type="ECO:0000313" key="2">
    <source>
        <dbReference type="EMBL" id="GAJ17581.1"/>
    </source>
</evidence>
<protein>
    <recommendedName>
        <fullName evidence="1">RNA polymerase sigma-70 region 4 domain-containing protein</fullName>
    </recommendedName>
</protein>
<dbReference type="Gene3D" id="1.10.10.10">
    <property type="entry name" value="Winged helix-like DNA-binding domain superfamily/Winged helix DNA-binding domain"/>
    <property type="match status" value="1"/>
</dbReference>
<dbReference type="InterPro" id="IPR036388">
    <property type="entry name" value="WH-like_DNA-bd_sf"/>
</dbReference>
<reference evidence="2" key="1">
    <citation type="journal article" date="2014" name="Front. Microbiol.">
        <title>High frequency of phylogenetically diverse reductive dehalogenase-homologous genes in deep subseafloor sedimentary metagenomes.</title>
        <authorList>
            <person name="Kawai M."/>
            <person name="Futagami T."/>
            <person name="Toyoda A."/>
            <person name="Takaki Y."/>
            <person name="Nishi S."/>
            <person name="Hori S."/>
            <person name="Arai W."/>
            <person name="Tsubouchi T."/>
            <person name="Morono Y."/>
            <person name="Uchiyama I."/>
            <person name="Ito T."/>
            <person name="Fujiyama A."/>
            <person name="Inagaki F."/>
            <person name="Takami H."/>
        </authorList>
    </citation>
    <scope>NUCLEOTIDE SEQUENCE</scope>
    <source>
        <strain evidence="2">Expedition CK06-06</strain>
    </source>
</reference>
<gene>
    <name evidence="2" type="ORF">S12H4_61042</name>
</gene>
<proteinExistence type="predicted"/>
<evidence type="ECO:0000259" key="1">
    <source>
        <dbReference type="Pfam" id="PF04545"/>
    </source>
</evidence>
<dbReference type="InterPro" id="IPR013324">
    <property type="entry name" value="RNA_pol_sigma_r3/r4-like"/>
</dbReference>
<dbReference type="SUPFAM" id="SSF88659">
    <property type="entry name" value="Sigma3 and sigma4 domains of RNA polymerase sigma factors"/>
    <property type="match status" value="1"/>
</dbReference>
<dbReference type="AlphaFoldDB" id="X1VN22"/>
<accession>X1VN22</accession>
<organism evidence="2">
    <name type="scientific">marine sediment metagenome</name>
    <dbReference type="NCBI Taxonomy" id="412755"/>
    <lineage>
        <taxon>unclassified sequences</taxon>
        <taxon>metagenomes</taxon>
        <taxon>ecological metagenomes</taxon>
    </lineage>
</organism>
<name>X1VN22_9ZZZZ</name>
<dbReference type="EMBL" id="BARW01040379">
    <property type="protein sequence ID" value="GAJ17581.1"/>
    <property type="molecule type" value="Genomic_DNA"/>
</dbReference>
<feature type="non-terminal residue" evidence="2">
    <location>
        <position position="67"/>
    </location>
</feature>
<comment type="caution">
    <text evidence="2">The sequence shown here is derived from an EMBL/GenBank/DDBJ whole genome shotgun (WGS) entry which is preliminary data.</text>
</comment>